<dbReference type="GO" id="GO:0006506">
    <property type="term" value="P:GPI anchor biosynthetic process"/>
    <property type="evidence" value="ECO:0007669"/>
    <property type="project" value="UniProtKB-KW"/>
</dbReference>
<dbReference type="InterPro" id="IPR019540">
    <property type="entry name" value="PtdIno-glycan_biosynth_class_S"/>
</dbReference>
<evidence type="ECO:0000256" key="9">
    <source>
        <dbReference type="ARBA" id="ARBA00023180"/>
    </source>
</evidence>
<keyword evidence="7 10" id="KW-1133">Transmembrane helix</keyword>
<reference evidence="11 12" key="1">
    <citation type="journal article" date="2023" name="Elife">
        <title>Identification of key yeast species and microbe-microbe interactions impacting larval growth of Drosophila in the wild.</title>
        <authorList>
            <person name="Mure A."/>
            <person name="Sugiura Y."/>
            <person name="Maeda R."/>
            <person name="Honda K."/>
            <person name="Sakurai N."/>
            <person name="Takahashi Y."/>
            <person name="Watada M."/>
            <person name="Katoh T."/>
            <person name="Gotoh A."/>
            <person name="Gotoh Y."/>
            <person name="Taniguchi I."/>
            <person name="Nakamura K."/>
            <person name="Hayashi T."/>
            <person name="Katayama T."/>
            <person name="Uemura T."/>
            <person name="Hattori Y."/>
        </authorList>
    </citation>
    <scope>NUCLEOTIDE SEQUENCE [LARGE SCALE GENOMIC DNA]</scope>
    <source>
        <strain evidence="11 12">PK-24</strain>
    </source>
</reference>
<evidence type="ECO:0000256" key="7">
    <source>
        <dbReference type="ARBA" id="ARBA00022989"/>
    </source>
</evidence>
<comment type="pathway">
    <text evidence="2">Glycolipid biosynthesis; glycosylphosphatidylinositol-anchor biosynthesis.</text>
</comment>
<evidence type="ECO:0000313" key="12">
    <source>
        <dbReference type="Proteomes" id="UP001378960"/>
    </source>
</evidence>
<sequence>MTVVDTNIKKEESTPIINDDKKLRFSIIIVLLLTAIIIGFPSWYLTTSVERASLPIDEMNSLNEKCSNGINYKIPVQISGYDIDINELQIKLDEKLLNSNAKISIINKSNNDTNTYQLKIIPNDIENKLIVSPNSDKLIELYVTNDNIMINDLISRVLIDSIFNLELNYHQIDNISKLIKLPFNKNYKISINFLHENNKIFPNKEILQKSINNFQNFINSLNTIANFTIEFQELWHEKRIITENEYINENNFTVIKDINRFVDYSNWGLDQDFDINPIINLNLYLPDGENLLIENSQKNSFIISKWGSVIILNDEEVNSIDYNKMNEIFDIFAFQLLKLIGINSETDNFNNDGKSLFFKIDEFIRIQTIKNINESLINFQNLNKLINQLKTIPIPLKSVEEINQSIIEIENTLNYLNNFQWYLAYKTSINAVELSNNAFFHKDMVQQAYFPEEHKMAVYSPLLGPFATIMIMAIVRGIKELKAK</sequence>
<evidence type="ECO:0000313" key="11">
    <source>
        <dbReference type="EMBL" id="GMM46862.1"/>
    </source>
</evidence>
<dbReference type="AlphaFoldDB" id="A0AAV5R6C5"/>
<comment type="subcellular location">
    <subcellularLocation>
        <location evidence="1">Endoplasmic reticulum membrane</location>
        <topology evidence="1">Multi-pass membrane protein</topology>
    </subcellularLocation>
</comment>
<evidence type="ECO:0000256" key="8">
    <source>
        <dbReference type="ARBA" id="ARBA00023136"/>
    </source>
</evidence>
<comment type="similarity">
    <text evidence="3">Belongs to the PIGS family.</text>
</comment>
<dbReference type="PANTHER" id="PTHR21072">
    <property type="entry name" value="GPI TRANSAMIDASE COMPONENT PIG-S"/>
    <property type="match status" value="1"/>
</dbReference>
<comment type="caution">
    <text evidence="11">The sequence shown here is derived from an EMBL/GenBank/DDBJ whole genome shotgun (WGS) entry which is preliminary data.</text>
</comment>
<dbReference type="PANTHER" id="PTHR21072:SF13">
    <property type="entry name" value="GPI TRANSAMIDASE COMPONENT PIG-S"/>
    <property type="match status" value="1"/>
</dbReference>
<keyword evidence="8 10" id="KW-0472">Membrane</keyword>
<evidence type="ECO:0000256" key="1">
    <source>
        <dbReference type="ARBA" id="ARBA00004477"/>
    </source>
</evidence>
<evidence type="ECO:0000256" key="4">
    <source>
        <dbReference type="ARBA" id="ARBA00022502"/>
    </source>
</evidence>
<evidence type="ECO:0000256" key="10">
    <source>
        <dbReference type="SAM" id="Phobius"/>
    </source>
</evidence>
<protein>
    <submittedName>
        <fullName evidence="11">GPI-anchor transamidase</fullName>
    </submittedName>
</protein>
<gene>
    <name evidence="11" type="ORF">DAPK24_034370</name>
</gene>
<name>A0AAV5R6C5_PICKL</name>
<feature type="transmembrane region" description="Helical" evidence="10">
    <location>
        <begin position="25"/>
        <end position="45"/>
    </location>
</feature>
<accession>A0AAV5R6C5</accession>
<evidence type="ECO:0000256" key="5">
    <source>
        <dbReference type="ARBA" id="ARBA00022692"/>
    </source>
</evidence>
<keyword evidence="12" id="KW-1185">Reference proteome</keyword>
<keyword evidence="5 10" id="KW-0812">Transmembrane</keyword>
<proteinExistence type="inferred from homology"/>
<dbReference type="EMBL" id="BTGB01000005">
    <property type="protein sequence ID" value="GMM46862.1"/>
    <property type="molecule type" value="Genomic_DNA"/>
</dbReference>
<keyword evidence="9" id="KW-0325">Glycoprotein</keyword>
<evidence type="ECO:0000256" key="6">
    <source>
        <dbReference type="ARBA" id="ARBA00022824"/>
    </source>
</evidence>
<keyword evidence="6" id="KW-0256">Endoplasmic reticulum</keyword>
<keyword evidence="4" id="KW-0337">GPI-anchor biosynthesis</keyword>
<dbReference type="Pfam" id="PF10510">
    <property type="entry name" value="PIG-S"/>
    <property type="match status" value="1"/>
</dbReference>
<dbReference type="GO" id="GO:0042765">
    <property type="term" value="C:GPI-anchor transamidase complex"/>
    <property type="evidence" value="ECO:0007669"/>
    <property type="project" value="InterPro"/>
</dbReference>
<feature type="transmembrane region" description="Helical" evidence="10">
    <location>
        <begin position="456"/>
        <end position="475"/>
    </location>
</feature>
<dbReference type="Proteomes" id="UP001378960">
    <property type="component" value="Unassembled WGS sequence"/>
</dbReference>
<dbReference type="GO" id="GO:0016255">
    <property type="term" value="P:attachment of GPI anchor to protein"/>
    <property type="evidence" value="ECO:0007669"/>
    <property type="project" value="InterPro"/>
</dbReference>
<evidence type="ECO:0000256" key="2">
    <source>
        <dbReference type="ARBA" id="ARBA00004687"/>
    </source>
</evidence>
<evidence type="ECO:0000256" key="3">
    <source>
        <dbReference type="ARBA" id="ARBA00005316"/>
    </source>
</evidence>
<organism evidence="11 12">
    <name type="scientific">Pichia kluyveri</name>
    <name type="common">Yeast</name>
    <dbReference type="NCBI Taxonomy" id="36015"/>
    <lineage>
        <taxon>Eukaryota</taxon>
        <taxon>Fungi</taxon>
        <taxon>Dikarya</taxon>
        <taxon>Ascomycota</taxon>
        <taxon>Saccharomycotina</taxon>
        <taxon>Pichiomycetes</taxon>
        <taxon>Pichiales</taxon>
        <taxon>Pichiaceae</taxon>
        <taxon>Pichia</taxon>
    </lineage>
</organism>